<dbReference type="AlphaFoldDB" id="A0A5N3UT20"/>
<dbReference type="EMBL" id="VCEA01001033">
    <property type="protein sequence ID" value="KAB0339841.1"/>
    <property type="molecule type" value="Genomic_DNA"/>
</dbReference>
<evidence type="ECO:0000259" key="4">
    <source>
        <dbReference type="PROSITE" id="PS50835"/>
    </source>
</evidence>
<evidence type="ECO:0000256" key="2">
    <source>
        <dbReference type="ARBA" id="ARBA00022859"/>
    </source>
</evidence>
<dbReference type="InterPro" id="IPR050413">
    <property type="entry name" value="TCR_beta_variable"/>
</dbReference>
<feature type="domain" description="Ig-like" evidence="4">
    <location>
        <begin position="21"/>
        <end position="122"/>
    </location>
</feature>
<evidence type="ECO:0000256" key="3">
    <source>
        <dbReference type="SAM" id="SignalP"/>
    </source>
</evidence>
<name>A0A5N3UT20_MUNMU</name>
<protein>
    <recommendedName>
        <fullName evidence="4">Ig-like domain-containing protein</fullName>
    </recommendedName>
</protein>
<keyword evidence="2" id="KW-0391">Immunity</keyword>
<dbReference type="GO" id="GO:0002376">
    <property type="term" value="P:immune system process"/>
    <property type="evidence" value="ECO:0007669"/>
    <property type="project" value="UniProtKB-KW"/>
</dbReference>
<dbReference type="InterPro" id="IPR007110">
    <property type="entry name" value="Ig-like_dom"/>
</dbReference>
<evidence type="ECO:0000313" key="5">
    <source>
        <dbReference type="EMBL" id="KAB0339841.1"/>
    </source>
</evidence>
<evidence type="ECO:0000313" key="6">
    <source>
        <dbReference type="Proteomes" id="UP000326458"/>
    </source>
</evidence>
<dbReference type="PANTHER" id="PTHR23268:SF46">
    <property type="entry name" value="IMMUNOGLOBULIN V-SET DOMAIN-CONTAINING PROTEIN"/>
    <property type="match status" value="1"/>
</dbReference>
<comment type="caution">
    <text evidence="5">The sequence shown here is derived from an EMBL/GenBank/DDBJ whole genome shotgun (WGS) entry which is preliminary data.</text>
</comment>
<evidence type="ECO:0000256" key="1">
    <source>
        <dbReference type="ARBA" id="ARBA00022729"/>
    </source>
</evidence>
<dbReference type="PROSITE" id="PS50835">
    <property type="entry name" value="IG_LIKE"/>
    <property type="match status" value="1"/>
</dbReference>
<feature type="chain" id="PRO_5024405238" description="Ig-like domain-containing protein" evidence="3">
    <location>
        <begin position="19"/>
        <end position="124"/>
    </location>
</feature>
<dbReference type="GO" id="GO:0005886">
    <property type="term" value="C:plasma membrane"/>
    <property type="evidence" value="ECO:0007669"/>
    <property type="project" value="TreeGrafter"/>
</dbReference>
<accession>A0A5N3UT20</accession>
<dbReference type="InterPro" id="IPR013783">
    <property type="entry name" value="Ig-like_fold"/>
</dbReference>
<dbReference type="Proteomes" id="UP000326458">
    <property type="component" value="Unassembled WGS sequence"/>
</dbReference>
<organism evidence="5 6">
    <name type="scientific">Muntiacus muntjak</name>
    <name type="common">Barking deer</name>
    <name type="synonym">Indian muntjac</name>
    <dbReference type="NCBI Taxonomy" id="9888"/>
    <lineage>
        <taxon>Eukaryota</taxon>
        <taxon>Metazoa</taxon>
        <taxon>Chordata</taxon>
        <taxon>Craniata</taxon>
        <taxon>Vertebrata</taxon>
        <taxon>Euteleostomi</taxon>
        <taxon>Mammalia</taxon>
        <taxon>Eutheria</taxon>
        <taxon>Laurasiatheria</taxon>
        <taxon>Artiodactyla</taxon>
        <taxon>Ruminantia</taxon>
        <taxon>Pecora</taxon>
        <taxon>Cervidae</taxon>
        <taxon>Muntiacinae</taxon>
        <taxon>Muntiacus</taxon>
    </lineage>
</organism>
<feature type="signal peptide" evidence="3">
    <location>
        <begin position="1"/>
        <end position="18"/>
    </location>
</feature>
<dbReference type="InterPro" id="IPR013106">
    <property type="entry name" value="Ig_V-set"/>
</dbReference>
<sequence>MCLGLLCCVAVFLWGAGSMDTEVTQSPSHLVKGKDQKAKMDCVLKKGHSNVYWYRKKLEEAFELLVYLWNGKITEDTAVFKQRFSAECPQSSPCSLEIKSTEAADSALHFCASSQSTVRHVSSS</sequence>
<keyword evidence="1 3" id="KW-0732">Signal</keyword>
<reference evidence="5 6" key="1">
    <citation type="submission" date="2019-06" db="EMBL/GenBank/DDBJ databases">
        <title>Discovery of a novel chromosome fission-fusion reversal in muntjac.</title>
        <authorList>
            <person name="Mudd A.B."/>
            <person name="Bredeson J.V."/>
            <person name="Baum R."/>
            <person name="Hockemeyer D."/>
            <person name="Rokhsar D.S."/>
        </authorList>
    </citation>
    <scope>NUCLEOTIDE SEQUENCE [LARGE SCALE GENOMIC DNA]</scope>
    <source>
        <strain evidence="5">UTSW_UCB_Mm</strain>
        <tissue evidence="5">Fibroblast cell line</tissue>
    </source>
</reference>
<keyword evidence="6" id="KW-1185">Reference proteome</keyword>
<dbReference type="Gene3D" id="2.60.40.10">
    <property type="entry name" value="Immunoglobulins"/>
    <property type="match status" value="1"/>
</dbReference>
<dbReference type="InterPro" id="IPR036179">
    <property type="entry name" value="Ig-like_dom_sf"/>
</dbReference>
<dbReference type="SUPFAM" id="SSF48726">
    <property type="entry name" value="Immunoglobulin"/>
    <property type="match status" value="1"/>
</dbReference>
<gene>
    <name evidence="5" type="ORF">FD754_023617</name>
</gene>
<dbReference type="GO" id="GO:0007166">
    <property type="term" value="P:cell surface receptor signaling pathway"/>
    <property type="evidence" value="ECO:0007669"/>
    <property type="project" value="TreeGrafter"/>
</dbReference>
<dbReference type="Pfam" id="PF07686">
    <property type="entry name" value="V-set"/>
    <property type="match status" value="1"/>
</dbReference>
<dbReference type="PANTHER" id="PTHR23268">
    <property type="entry name" value="T-CELL RECEPTOR BETA CHAIN"/>
    <property type="match status" value="1"/>
</dbReference>
<proteinExistence type="predicted"/>